<dbReference type="AlphaFoldDB" id="A0ABC8QP47"/>
<reference evidence="2 3" key="1">
    <citation type="submission" date="2024-02" db="EMBL/GenBank/DDBJ databases">
        <authorList>
            <person name="Vignale AGUSTIN F."/>
            <person name="Sosa J E."/>
            <person name="Modenutti C."/>
        </authorList>
    </citation>
    <scope>NUCLEOTIDE SEQUENCE [LARGE SCALE GENOMIC DNA]</scope>
</reference>
<feature type="signal peptide" evidence="1">
    <location>
        <begin position="1"/>
        <end position="20"/>
    </location>
</feature>
<accession>A0ABC8QP47</accession>
<sequence length="59" mass="6260">MGRLDLSFFLIAMVTTGARGGPEGNEVGRGFESSTWSAAQSNSTISDGPQVQCFFKTTL</sequence>
<comment type="caution">
    <text evidence="2">The sequence shown here is derived from an EMBL/GenBank/DDBJ whole genome shotgun (WGS) entry which is preliminary data.</text>
</comment>
<feature type="chain" id="PRO_5044809262" evidence="1">
    <location>
        <begin position="21"/>
        <end position="59"/>
    </location>
</feature>
<name>A0ABC8QP47_9AQUA</name>
<organism evidence="2 3">
    <name type="scientific">Ilex paraguariensis</name>
    <name type="common">yerba mate</name>
    <dbReference type="NCBI Taxonomy" id="185542"/>
    <lineage>
        <taxon>Eukaryota</taxon>
        <taxon>Viridiplantae</taxon>
        <taxon>Streptophyta</taxon>
        <taxon>Embryophyta</taxon>
        <taxon>Tracheophyta</taxon>
        <taxon>Spermatophyta</taxon>
        <taxon>Magnoliopsida</taxon>
        <taxon>eudicotyledons</taxon>
        <taxon>Gunneridae</taxon>
        <taxon>Pentapetalae</taxon>
        <taxon>asterids</taxon>
        <taxon>campanulids</taxon>
        <taxon>Aquifoliales</taxon>
        <taxon>Aquifoliaceae</taxon>
        <taxon>Ilex</taxon>
    </lineage>
</organism>
<evidence type="ECO:0000313" key="3">
    <source>
        <dbReference type="Proteomes" id="UP001642360"/>
    </source>
</evidence>
<proteinExistence type="predicted"/>
<evidence type="ECO:0000256" key="1">
    <source>
        <dbReference type="SAM" id="SignalP"/>
    </source>
</evidence>
<keyword evidence="1" id="KW-0732">Signal</keyword>
<dbReference type="EMBL" id="CAUOFW020000336">
    <property type="protein sequence ID" value="CAK9134152.1"/>
    <property type="molecule type" value="Genomic_DNA"/>
</dbReference>
<dbReference type="Proteomes" id="UP001642360">
    <property type="component" value="Unassembled WGS sequence"/>
</dbReference>
<protein>
    <submittedName>
        <fullName evidence="2">Uncharacterized protein</fullName>
    </submittedName>
</protein>
<keyword evidence="3" id="KW-1185">Reference proteome</keyword>
<evidence type="ECO:0000313" key="2">
    <source>
        <dbReference type="EMBL" id="CAK9134152.1"/>
    </source>
</evidence>
<gene>
    <name evidence="2" type="ORF">ILEXP_LOCUS1084</name>
</gene>